<dbReference type="GO" id="GO:0052689">
    <property type="term" value="F:carboxylic ester hydrolase activity"/>
    <property type="evidence" value="ECO:0007669"/>
    <property type="project" value="UniProtKB-KW"/>
</dbReference>
<dbReference type="InterPro" id="IPR000801">
    <property type="entry name" value="Esterase-like"/>
</dbReference>
<dbReference type="InterPro" id="IPR029058">
    <property type="entry name" value="AB_hydrolase_fold"/>
</dbReference>
<dbReference type="Gene3D" id="3.40.50.1820">
    <property type="entry name" value="alpha/beta hydrolase"/>
    <property type="match status" value="1"/>
</dbReference>
<dbReference type="GO" id="GO:0018738">
    <property type="term" value="F:S-formylglutathione hydrolase activity"/>
    <property type="evidence" value="ECO:0007669"/>
    <property type="project" value="UniProtKB-EC"/>
</dbReference>
<keyword evidence="9" id="KW-1185">Reference proteome</keyword>
<accession>A0AA88YAJ7</accession>
<evidence type="ECO:0000256" key="1">
    <source>
        <dbReference type="ARBA" id="ARBA00002608"/>
    </source>
</evidence>
<dbReference type="EMBL" id="VSWD01000008">
    <property type="protein sequence ID" value="KAK3096110.1"/>
    <property type="molecule type" value="Genomic_DNA"/>
</dbReference>
<evidence type="ECO:0000313" key="9">
    <source>
        <dbReference type="Proteomes" id="UP001186944"/>
    </source>
</evidence>
<gene>
    <name evidence="8" type="ORF">FSP39_023347</name>
</gene>
<evidence type="ECO:0000256" key="3">
    <source>
        <dbReference type="ARBA" id="ARBA00012479"/>
    </source>
</evidence>
<dbReference type="EC" id="3.1.2.12" evidence="3"/>
<comment type="function">
    <text evidence="1">Serine hydrolase involved in the detoxification of formaldehyde.</text>
</comment>
<evidence type="ECO:0000256" key="7">
    <source>
        <dbReference type="ARBA" id="ARBA00032082"/>
    </source>
</evidence>
<evidence type="ECO:0000256" key="5">
    <source>
        <dbReference type="ARBA" id="ARBA00022487"/>
    </source>
</evidence>
<keyword evidence="5" id="KW-0719">Serine esterase</keyword>
<name>A0AA88YAJ7_PINIB</name>
<organism evidence="8 9">
    <name type="scientific">Pinctada imbricata</name>
    <name type="common">Atlantic pearl-oyster</name>
    <name type="synonym">Pinctada martensii</name>
    <dbReference type="NCBI Taxonomy" id="66713"/>
    <lineage>
        <taxon>Eukaryota</taxon>
        <taxon>Metazoa</taxon>
        <taxon>Spiralia</taxon>
        <taxon>Lophotrochozoa</taxon>
        <taxon>Mollusca</taxon>
        <taxon>Bivalvia</taxon>
        <taxon>Autobranchia</taxon>
        <taxon>Pteriomorphia</taxon>
        <taxon>Pterioida</taxon>
        <taxon>Pterioidea</taxon>
        <taxon>Pteriidae</taxon>
        <taxon>Pinctada</taxon>
    </lineage>
</organism>
<protein>
    <recommendedName>
        <fullName evidence="4">S-formylglutathione hydrolase</fullName>
        <ecNumber evidence="3">3.1.2.12</ecNumber>
    </recommendedName>
    <alternativeName>
        <fullName evidence="7">Esterase D</fullName>
    </alternativeName>
</protein>
<evidence type="ECO:0000313" key="8">
    <source>
        <dbReference type="EMBL" id="KAK3096110.1"/>
    </source>
</evidence>
<dbReference type="SUPFAM" id="SSF53474">
    <property type="entry name" value="alpha/beta-Hydrolases"/>
    <property type="match status" value="1"/>
</dbReference>
<proteinExistence type="inferred from homology"/>
<dbReference type="PANTHER" id="PTHR10061">
    <property type="entry name" value="S-FORMYLGLUTATHIONE HYDROLASE"/>
    <property type="match status" value="1"/>
</dbReference>
<dbReference type="GO" id="GO:0005829">
    <property type="term" value="C:cytosol"/>
    <property type="evidence" value="ECO:0007669"/>
    <property type="project" value="TreeGrafter"/>
</dbReference>
<comment type="similarity">
    <text evidence="2">Belongs to the esterase D family.</text>
</comment>
<comment type="caution">
    <text evidence="8">The sequence shown here is derived from an EMBL/GenBank/DDBJ whole genome shotgun (WGS) entry which is preliminary data.</text>
</comment>
<dbReference type="Pfam" id="PF00756">
    <property type="entry name" value="Esterase"/>
    <property type="match status" value="1"/>
</dbReference>
<dbReference type="GO" id="GO:0046294">
    <property type="term" value="P:formaldehyde catabolic process"/>
    <property type="evidence" value="ECO:0007669"/>
    <property type="project" value="InterPro"/>
</dbReference>
<evidence type="ECO:0000256" key="6">
    <source>
        <dbReference type="ARBA" id="ARBA00022801"/>
    </source>
</evidence>
<evidence type="ECO:0000256" key="4">
    <source>
        <dbReference type="ARBA" id="ARBA00016774"/>
    </source>
</evidence>
<dbReference type="Proteomes" id="UP001186944">
    <property type="component" value="Unassembled WGS sequence"/>
</dbReference>
<reference evidence="8" key="1">
    <citation type="submission" date="2019-08" db="EMBL/GenBank/DDBJ databases">
        <title>The improved chromosome-level genome for the pearl oyster Pinctada fucata martensii using PacBio sequencing and Hi-C.</title>
        <authorList>
            <person name="Zheng Z."/>
        </authorList>
    </citation>
    <scope>NUCLEOTIDE SEQUENCE</scope>
    <source>
        <strain evidence="8">ZZ-2019</strain>
        <tissue evidence="8">Adductor muscle</tissue>
    </source>
</reference>
<dbReference type="PANTHER" id="PTHR10061:SF0">
    <property type="entry name" value="S-FORMYLGLUTATHIONE HYDROLASE"/>
    <property type="match status" value="1"/>
</dbReference>
<evidence type="ECO:0000256" key="2">
    <source>
        <dbReference type="ARBA" id="ARBA00005622"/>
    </source>
</evidence>
<dbReference type="InterPro" id="IPR014186">
    <property type="entry name" value="S-formylglutathione_hydrol"/>
</dbReference>
<keyword evidence="6" id="KW-0378">Hydrolase</keyword>
<sequence length="158" mass="17731">MKSYPIGLRLIESTCIIRCEHRQGNALRMSRICLYNDKTCRVMDKSKSQTRVHIQRSMMASNLVEKSKNKMFGGYQHVYTHDSPTVNCKMTFGIYLPPQAENDKVPVVYWLSGGLFPPVIAVPRHTGYSRQKATADLDLDLVSRSGPLHFVVAAVGSA</sequence>
<dbReference type="AlphaFoldDB" id="A0AA88YAJ7"/>